<dbReference type="GO" id="GO:0046872">
    <property type="term" value="F:metal ion binding"/>
    <property type="evidence" value="ECO:0007669"/>
    <property type="project" value="UniProtKB-KW"/>
</dbReference>
<dbReference type="Proteomes" id="UP000316095">
    <property type="component" value="Unassembled WGS sequence"/>
</dbReference>
<dbReference type="Gene3D" id="3.40.630.10">
    <property type="entry name" value="Zn peptidases"/>
    <property type="match status" value="1"/>
</dbReference>
<dbReference type="GO" id="GO:0006526">
    <property type="term" value="P:L-arginine biosynthetic process"/>
    <property type="evidence" value="ECO:0007669"/>
    <property type="project" value="TreeGrafter"/>
</dbReference>
<dbReference type="SUPFAM" id="SSF53187">
    <property type="entry name" value="Zn-dependent exopeptidases"/>
    <property type="match status" value="1"/>
</dbReference>
<dbReference type="Gene3D" id="3.30.70.360">
    <property type="match status" value="1"/>
</dbReference>
<evidence type="ECO:0000256" key="4">
    <source>
        <dbReference type="ARBA" id="ARBA00022833"/>
    </source>
</evidence>
<comment type="caution">
    <text evidence="7">The sequence shown here is derived from an EMBL/GenBank/DDBJ whole genome shotgun (WGS) entry which is preliminary data.</text>
</comment>
<keyword evidence="5" id="KW-0170">Cobalt</keyword>
<dbReference type="InterPro" id="IPR036264">
    <property type="entry name" value="Bact_exopeptidase_dim_dom"/>
</dbReference>
<keyword evidence="2" id="KW-0479">Metal-binding</keyword>
<keyword evidence="8" id="KW-1185">Reference proteome</keyword>
<dbReference type="PANTHER" id="PTHR43808:SF31">
    <property type="entry name" value="N-ACETYL-L-CITRULLINE DEACETYLASE"/>
    <property type="match status" value="1"/>
</dbReference>
<evidence type="ECO:0000256" key="5">
    <source>
        <dbReference type="ARBA" id="ARBA00023285"/>
    </source>
</evidence>
<evidence type="ECO:0000259" key="6">
    <source>
        <dbReference type="Pfam" id="PF07687"/>
    </source>
</evidence>
<dbReference type="Pfam" id="PF07687">
    <property type="entry name" value="M20_dimer"/>
    <property type="match status" value="1"/>
</dbReference>
<organism evidence="7 8">
    <name type="scientific">Rubinisphaera italica</name>
    <dbReference type="NCBI Taxonomy" id="2527969"/>
    <lineage>
        <taxon>Bacteria</taxon>
        <taxon>Pseudomonadati</taxon>
        <taxon>Planctomycetota</taxon>
        <taxon>Planctomycetia</taxon>
        <taxon>Planctomycetales</taxon>
        <taxon>Planctomycetaceae</taxon>
        <taxon>Rubinisphaera</taxon>
    </lineage>
</organism>
<dbReference type="EMBL" id="SJPG01000001">
    <property type="protein sequence ID" value="TWT60132.1"/>
    <property type="molecule type" value="Genomic_DNA"/>
</dbReference>
<keyword evidence="4" id="KW-0862">Zinc</keyword>
<dbReference type="InterPro" id="IPR001261">
    <property type="entry name" value="ArgE/DapE_CS"/>
</dbReference>
<dbReference type="PROSITE" id="PS00759">
    <property type="entry name" value="ARGE_DAPE_CPG2_2"/>
    <property type="match status" value="1"/>
</dbReference>
<proteinExistence type="predicted"/>
<dbReference type="PANTHER" id="PTHR43808">
    <property type="entry name" value="ACETYLORNITHINE DEACETYLASE"/>
    <property type="match status" value="1"/>
</dbReference>
<gene>
    <name evidence="7" type="primary">argE_1</name>
    <name evidence="7" type="ORF">Pan54_08460</name>
</gene>
<dbReference type="InterPro" id="IPR050072">
    <property type="entry name" value="Peptidase_M20A"/>
</dbReference>
<dbReference type="AlphaFoldDB" id="A0A5C5XDY2"/>
<name>A0A5C5XDY2_9PLAN</name>
<dbReference type="Pfam" id="PF01546">
    <property type="entry name" value="Peptidase_M20"/>
    <property type="match status" value="1"/>
</dbReference>
<evidence type="ECO:0000313" key="7">
    <source>
        <dbReference type="EMBL" id="TWT60132.1"/>
    </source>
</evidence>
<dbReference type="SUPFAM" id="SSF55031">
    <property type="entry name" value="Bacterial exopeptidase dimerisation domain"/>
    <property type="match status" value="1"/>
</dbReference>
<evidence type="ECO:0000256" key="2">
    <source>
        <dbReference type="ARBA" id="ARBA00022723"/>
    </source>
</evidence>
<accession>A0A5C5XDY2</accession>
<evidence type="ECO:0000313" key="8">
    <source>
        <dbReference type="Proteomes" id="UP000316095"/>
    </source>
</evidence>
<dbReference type="GO" id="GO:0008777">
    <property type="term" value="F:acetylornithine deacetylase activity"/>
    <property type="evidence" value="ECO:0007669"/>
    <property type="project" value="UniProtKB-EC"/>
</dbReference>
<sequence>MLSRAIGILREMVSIPSVSVDSNRPVSDVIGKLLQNQGFQVEEQTYLDGNSIEKVSLVATRGSGSGGLLYCAHSDVVPVDSWSYSEAGPFEFRQTADRIYARGSCDMKGSLACFLAATEKYVEQDLQAPLSVIVTADEELGFVGAEHVAKNSTIFRQLVEQQPLTIIGEPTLLNVVHAHKGIYVFRAISHGKAGHSSTLEAINANVKMIPFLNVMYEIYQETLTDPVWSHVAFTPPLISWNIGINDFTYASNIAPERSLCTVSFRPMPDQPIEKLMDRVRAAADEHGLILEVDHAAGPFFVPADAPHIQQMLKFAGQANAKTVSYASDAAMFGELKRMLICGPGDIVQAHTDDEWIAIDQLEKGTNLNCKLIQELCCE</sequence>
<evidence type="ECO:0000256" key="1">
    <source>
        <dbReference type="ARBA" id="ARBA00001947"/>
    </source>
</evidence>
<dbReference type="InterPro" id="IPR011650">
    <property type="entry name" value="Peptidase_M20_dimer"/>
</dbReference>
<dbReference type="EC" id="3.5.1.16" evidence="7"/>
<keyword evidence="3 7" id="KW-0378">Hydrolase</keyword>
<feature type="domain" description="Peptidase M20 dimerisation" evidence="6">
    <location>
        <begin position="178"/>
        <end position="287"/>
    </location>
</feature>
<dbReference type="InterPro" id="IPR002933">
    <property type="entry name" value="Peptidase_M20"/>
</dbReference>
<reference evidence="7 8" key="1">
    <citation type="submission" date="2019-02" db="EMBL/GenBank/DDBJ databases">
        <title>Deep-cultivation of Planctomycetes and their phenomic and genomic characterization uncovers novel biology.</title>
        <authorList>
            <person name="Wiegand S."/>
            <person name="Jogler M."/>
            <person name="Boedeker C."/>
            <person name="Pinto D."/>
            <person name="Vollmers J."/>
            <person name="Rivas-Marin E."/>
            <person name="Kohn T."/>
            <person name="Peeters S.H."/>
            <person name="Heuer A."/>
            <person name="Rast P."/>
            <person name="Oberbeckmann S."/>
            <person name="Bunk B."/>
            <person name="Jeske O."/>
            <person name="Meyerdierks A."/>
            <person name="Storesund J.E."/>
            <person name="Kallscheuer N."/>
            <person name="Luecker S."/>
            <person name="Lage O.M."/>
            <person name="Pohl T."/>
            <person name="Merkel B.J."/>
            <person name="Hornburger P."/>
            <person name="Mueller R.-W."/>
            <person name="Bruemmer F."/>
            <person name="Labrenz M."/>
            <person name="Spormann A.M."/>
            <person name="Op Den Camp H."/>
            <person name="Overmann J."/>
            <person name="Amann R."/>
            <person name="Jetten M.S.M."/>
            <person name="Mascher T."/>
            <person name="Medema M.H."/>
            <person name="Devos D.P."/>
            <person name="Kaster A.-K."/>
            <person name="Ovreas L."/>
            <person name="Rohde M."/>
            <person name="Galperin M.Y."/>
            <person name="Jogler C."/>
        </authorList>
    </citation>
    <scope>NUCLEOTIDE SEQUENCE [LARGE SCALE GENOMIC DNA]</scope>
    <source>
        <strain evidence="7 8">Pan54</strain>
    </source>
</reference>
<evidence type="ECO:0000256" key="3">
    <source>
        <dbReference type="ARBA" id="ARBA00022801"/>
    </source>
</evidence>
<comment type="cofactor">
    <cofactor evidence="1">
        <name>Zn(2+)</name>
        <dbReference type="ChEBI" id="CHEBI:29105"/>
    </cofactor>
</comment>
<protein>
    <submittedName>
        <fullName evidence="7">Acetylornithine deacetylase</fullName>
        <ecNumber evidence="7">3.5.1.16</ecNumber>
    </submittedName>
</protein>